<dbReference type="AlphaFoldDB" id="A0A0G1RUX0"/>
<accession>A0A0G1RUX0</accession>
<evidence type="ECO:0000313" key="2">
    <source>
        <dbReference type="Proteomes" id="UP000033860"/>
    </source>
</evidence>
<comment type="caution">
    <text evidence="1">The sequence shown here is derived from an EMBL/GenBank/DDBJ whole genome shotgun (WGS) entry which is preliminary data.</text>
</comment>
<sequence>MPQIILKPAVYLTRLLNLVYYHLGPAKPWAGELARYFKTTPDKVVAVYLKKRPQTAKLWGEKKRTSEKLIHSFYQETDYFVYRQAYFHRHKIYLDVALAMLLKGKSGSFCEYGAGIGPATAWLVKLFPRWRYRLADLDCPAFKFSKWRFKNNSKVKFRTVGPGHLPLKEKFDIITIKQVLEHVPNPLAVIKHLADHLESGGLIFLDYINHPGEENLSASSRQRGQVLKYLETHLEPVFTINPKSPKEGYGLYRQL</sequence>
<gene>
    <name evidence="1" type="ORF">UX85_C0006G0040</name>
</gene>
<protein>
    <recommendedName>
        <fullName evidence="3">Methyltransferase type 12</fullName>
    </recommendedName>
</protein>
<evidence type="ECO:0000313" key="1">
    <source>
        <dbReference type="EMBL" id="KKU60906.1"/>
    </source>
</evidence>
<dbReference type="Pfam" id="PF13489">
    <property type="entry name" value="Methyltransf_23"/>
    <property type="match status" value="1"/>
</dbReference>
<proteinExistence type="predicted"/>
<evidence type="ECO:0008006" key="3">
    <source>
        <dbReference type="Google" id="ProtNLM"/>
    </source>
</evidence>
<name>A0A0G1RUX0_9BACT</name>
<dbReference type="EMBL" id="LCNT01000006">
    <property type="protein sequence ID" value="KKU60906.1"/>
    <property type="molecule type" value="Genomic_DNA"/>
</dbReference>
<dbReference type="Gene3D" id="3.40.50.150">
    <property type="entry name" value="Vaccinia Virus protein VP39"/>
    <property type="match status" value="1"/>
</dbReference>
<organism evidence="1 2">
    <name type="scientific">Candidatus Beckwithbacteria bacterium GW2011_GWB1_47_15</name>
    <dbReference type="NCBI Taxonomy" id="1618371"/>
    <lineage>
        <taxon>Bacteria</taxon>
        <taxon>Candidatus Beckwithiibacteriota</taxon>
    </lineage>
</organism>
<dbReference type="Proteomes" id="UP000033860">
    <property type="component" value="Unassembled WGS sequence"/>
</dbReference>
<dbReference type="InterPro" id="IPR029063">
    <property type="entry name" value="SAM-dependent_MTases_sf"/>
</dbReference>
<reference evidence="1 2" key="1">
    <citation type="journal article" date="2015" name="Nature">
        <title>rRNA introns, odd ribosomes, and small enigmatic genomes across a large radiation of phyla.</title>
        <authorList>
            <person name="Brown C.T."/>
            <person name="Hug L.A."/>
            <person name="Thomas B.C."/>
            <person name="Sharon I."/>
            <person name="Castelle C.J."/>
            <person name="Singh A."/>
            <person name="Wilkins M.J."/>
            <person name="Williams K.H."/>
            <person name="Banfield J.F."/>
        </authorList>
    </citation>
    <scope>NUCLEOTIDE SEQUENCE [LARGE SCALE GENOMIC DNA]</scope>
</reference>
<dbReference type="SUPFAM" id="SSF53335">
    <property type="entry name" value="S-adenosyl-L-methionine-dependent methyltransferases"/>
    <property type="match status" value="1"/>
</dbReference>